<protein>
    <submittedName>
        <fullName evidence="1">Uncharacterized protein</fullName>
    </submittedName>
</protein>
<evidence type="ECO:0000313" key="2">
    <source>
        <dbReference type="Proteomes" id="UP000236161"/>
    </source>
</evidence>
<accession>A0A2I0B4N3</accession>
<dbReference type="AlphaFoldDB" id="A0A2I0B4N3"/>
<reference evidence="1 2" key="1">
    <citation type="journal article" date="2017" name="Nature">
        <title>The Apostasia genome and the evolution of orchids.</title>
        <authorList>
            <person name="Zhang G.Q."/>
            <person name="Liu K.W."/>
            <person name="Li Z."/>
            <person name="Lohaus R."/>
            <person name="Hsiao Y.Y."/>
            <person name="Niu S.C."/>
            <person name="Wang J.Y."/>
            <person name="Lin Y.C."/>
            <person name="Xu Q."/>
            <person name="Chen L.J."/>
            <person name="Yoshida K."/>
            <person name="Fujiwara S."/>
            <person name="Wang Z.W."/>
            <person name="Zhang Y.Q."/>
            <person name="Mitsuda N."/>
            <person name="Wang M."/>
            <person name="Liu G.H."/>
            <person name="Pecoraro L."/>
            <person name="Huang H.X."/>
            <person name="Xiao X.J."/>
            <person name="Lin M."/>
            <person name="Wu X.Y."/>
            <person name="Wu W.L."/>
            <person name="Chen Y.Y."/>
            <person name="Chang S.B."/>
            <person name="Sakamoto S."/>
            <person name="Ohme-Takagi M."/>
            <person name="Yagi M."/>
            <person name="Zeng S.J."/>
            <person name="Shen C.Y."/>
            <person name="Yeh C.M."/>
            <person name="Luo Y.B."/>
            <person name="Tsai W.C."/>
            <person name="Van de Peer Y."/>
            <person name="Liu Z.J."/>
        </authorList>
    </citation>
    <scope>NUCLEOTIDE SEQUENCE [LARGE SCALE GENOMIC DNA]</scope>
    <source>
        <strain evidence="2">cv. Shenzhen</strain>
        <tissue evidence="1">Stem</tissue>
    </source>
</reference>
<dbReference type="EMBL" id="KZ451915">
    <property type="protein sequence ID" value="PKA62756.1"/>
    <property type="molecule type" value="Genomic_DNA"/>
</dbReference>
<proteinExistence type="predicted"/>
<keyword evidence="2" id="KW-1185">Reference proteome</keyword>
<evidence type="ECO:0000313" key="1">
    <source>
        <dbReference type="EMBL" id="PKA62756.1"/>
    </source>
</evidence>
<organism evidence="1 2">
    <name type="scientific">Apostasia shenzhenica</name>
    <dbReference type="NCBI Taxonomy" id="1088818"/>
    <lineage>
        <taxon>Eukaryota</taxon>
        <taxon>Viridiplantae</taxon>
        <taxon>Streptophyta</taxon>
        <taxon>Embryophyta</taxon>
        <taxon>Tracheophyta</taxon>
        <taxon>Spermatophyta</taxon>
        <taxon>Magnoliopsida</taxon>
        <taxon>Liliopsida</taxon>
        <taxon>Asparagales</taxon>
        <taxon>Orchidaceae</taxon>
        <taxon>Apostasioideae</taxon>
        <taxon>Apostasia</taxon>
    </lineage>
</organism>
<sequence length="89" mass="9919">MEAGATVRSKPSPRVTARKPAETIAGLHRIDGLVAAFGMSNPGWDVSNVGMRDPLPGPVYFHLPRHFFAFCLWLWDLLHHVLPTMLRAD</sequence>
<gene>
    <name evidence="1" type="ORF">AXF42_Ash018964</name>
</gene>
<dbReference type="Proteomes" id="UP000236161">
    <property type="component" value="Unassembled WGS sequence"/>
</dbReference>
<name>A0A2I0B4N3_9ASPA</name>